<proteinExistence type="predicted"/>
<protein>
    <submittedName>
        <fullName evidence="1">Uncharacterized protein</fullName>
    </submittedName>
</protein>
<evidence type="ECO:0000313" key="1">
    <source>
        <dbReference type="EMBL" id="GEO39750.1"/>
    </source>
</evidence>
<keyword evidence="2" id="KW-1185">Reference proteome</keyword>
<dbReference type="Proteomes" id="UP000321523">
    <property type="component" value="Unassembled WGS sequence"/>
</dbReference>
<organism evidence="1 2">
    <name type="scientific">Skermanella aerolata</name>
    <dbReference type="NCBI Taxonomy" id="393310"/>
    <lineage>
        <taxon>Bacteria</taxon>
        <taxon>Pseudomonadati</taxon>
        <taxon>Pseudomonadota</taxon>
        <taxon>Alphaproteobacteria</taxon>
        <taxon>Rhodospirillales</taxon>
        <taxon>Azospirillaceae</taxon>
        <taxon>Skermanella</taxon>
    </lineage>
</organism>
<evidence type="ECO:0000313" key="2">
    <source>
        <dbReference type="Proteomes" id="UP000321523"/>
    </source>
</evidence>
<dbReference type="RefSeq" id="WP_044430275.1">
    <property type="nucleotide sequence ID" value="NZ_BJYZ01000018.1"/>
</dbReference>
<comment type="caution">
    <text evidence="1">The sequence shown here is derived from an EMBL/GenBank/DDBJ whole genome shotgun (WGS) entry which is preliminary data.</text>
</comment>
<reference evidence="1 2" key="1">
    <citation type="submission" date="2019-07" db="EMBL/GenBank/DDBJ databases">
        <title>Whole genome shotgun sequence of Skermanella aerolata NBRC 106429.</title>
        <authorList>
            <person name="Hosoyama A."/>
            <person name="Uohara A."/>
            <person name="Ohji S."/>
            <person name="Ichikawa N."/>
        </authorList>
    </citation>
    <scope>NUCLEOTIDE SEQUENCE [LARGE SCALE GENOMIC DNA]</scope>
    <source>
        <strain evidence="1 2">NBRC 106429</strain>
    </source>
</reference>
<name>A0A512DU51_9PROT</name>
<gene>
    <name evidence="1" type="ORF">SAE02_38980</name>
</gene>
<accession>A0A512DU51</accession>
<dbReference type="AlphaFoldDB" id="A0A512DU51"/>
<dbReference type="OrthoDB" id="34459at2"/>
<sequence length="111" mass="12845">MYPQTPDGRYFVVRGRLWRLSDPRLEPAERERLVRDLMAARRSVRDAKGDAEAMKQARSRVDEAKRALGERGPVWWTDGAPDYNRHMAVNTPYEGWFRSLDSEPGDSKPGR</sequence>
<dbReference type="EMBL" id="BJYZ01000018">
    <property type="protein sequence ID" value="GEO39750.1"/>
    <property type="molecule type" value="Genomic_DNA"/>
</dbReference>